<feature type="binding site" evidence="9">
    <location>
        <position position="273"/>
    </location>
    <ligand>
        <name>K(+)</name>
        <dbReference type="ChEBI" id="CHEBI:29103"/>
    </ligand>
</feature>
<feature type="binding site" evidence="9">
    <location>
        <position position="282"/>
    </location>
    <ligand>
        <name>K(+)</name>
        <dbReference type="ChEBI" id="CHEBI:29103"/>
    </ligand>
</feature>
<evidence type="ECO:0000256" key="2">
    <source>
        <dbReference type="ARBA" id="ARBA00022723"/>
    </source>
</evidence>
<feature type="binding site" evidence="9">
    <location>
        <position position="278"/>
    </location>
    <ligand>
        <name>K(+)</name>
        <dbReference type="ChEBI" id="CHEBI:29103"/>
    </ligand>
</feature>
<comment type="similarity">
    <text evidence="9">Belongs to the carbohydrate kinase PfkB family. Ribokinase subfamily.</text>
</comment>
<comment type="caution">
    <text evidence="11">The sequence shown here is derived from an EMBL/GenBank/DDBJ whole genome shotgun (WGS) entry which is preliminary data.</text>
</comment>
<dbReference type="HAMAP" id="MF_01987">
    <property type="entry name" value="Ribokinase"/>
    <property type="match status" value="1"/>
</dbReference>
<dbReference type="InterPro" id="IPR002139">
    <property type="entry name" value="Ribo/fructo_kinase"/>
</dbReference>
<dbReference type="InterPro" id="IPR011611">
    <property type="entry name" value="PfkB_dom"/>
</dbReference>
<feature type="binding site" evidence="9">
    <location>
        <position position="237"/>
    </location>
    <ligand>
        <name>K(+)</name>
        <dbReference type="ChEBI" id="CHEBI:29103"/>
    </ligand>
</feature>
<dbReference type="InterPro" id="IPR011877">
    <property type="entry name" value="Ribokinase"/>
</dbReference>
<comment type="pathway">
    <text evidence="9">Carbohydrate metabolism; D-ribose degradation; D-ribose 5-phosphate from beta-D-ribopyranose: step 2/2.</text>
</comment>
<dbReference type="Pfam" id="PF00294">
    <property type="entry name" value="PfkB"/>
    <property type="match status" value="1"/>
</dbReference>
<evidence type="ECO:0000256" key="8">
    <source>
        <dbReference type="ARBA" id="ARBA00023277"/>
    </source>
</evidence>
<feature type="binding site" evidence="9">
    <location>
        <begin position="38"/>
        <end position="42"/>
    </location>
    <ligand>
        <name>substrate</name>
    </ligand>
</feature>
<evidence type="ECO:0000256" key="7">
    <source>
        <dbReference type="ARBA" id="ARBA00022958"/>
    </source>
</evidence>
<evidence type="ECO:0000256" key="9">
    <source>
        <dbReference type="HAMAP-Rule" id="MF_01987"/>
    </source>
</evidence>
<feature type="binding site" evidence="9">
    <location>
        <position position="179"/>
    </location>
    <ligand>
        <name>ATP</name>
        <dbReference type="ChEBI" id="CHEBI:30616"/>
    </ligand>
</feature>
<dbReference type="EMBL" id="JBEPMJ010000014">
    <property type="protein sequence ID" value="MET3750819.1"/>
    <property type="molecule type" value="Genomic_DNA"/>
</dbReference>
<sequence length="293" mass="32321">MKVLNFGSLNVDYVYSVDHMIIGGETQLAEKMEAFCGGKGLNQSVALARAGITVYHAGITGNDGDMLVEVCKENKIDTSYLKYMPVKGGHTIIQVDKDAQNSIILYGGTNQMLTREFIDSVLSNFEKGDYIVLQNEVNLLDYIIEQAFEKGMKIVLNPAPYNEKIEECDLRKVKTLILNEIEGNQCTGEKEPEKILHVLNQKYPETEIVLTMGSDGAFYYDGVRRIFQSVFETHAVDTTAAGDTFTGYYLASVIKGQTVEDALRIAARAAAMAVSRAGAIPSIPVLEEVIRIL</sequence>
<feature type="binding site" evidence="9">
    <location>
        <position position="276"/>
    </location>
    <ligand>
        <name>K(+)</name>
        <dbReference type="ChEBI" id="CHEBI:29103"/>
    </ligand>
</feature>
<protein>
    <recommendedName>
        <fullName evidence="9">Ribokinase</fullName>
        <shortName evidence="9">RK</shortName>
        <ecNumber evidence="9">2.7.1.15</ecNumber>
    </recommendedName>
</protein>
<evidence type="ECO:0000256" key="1">
    <source>
        <dbReference type="ARBA" id="ARBA00022679"/>
    </source>
</evidence>
<comment type="catalytic activity">
    <reaction evidence="9">
        <text>D-ribose + ATP = D-ribose 5-phosphate + ADP + H(+)</text>
        <dbReference type="Rhea" id="RHEA:13697"/>
        <dbReference type="ChEBI" id="CHEBI:15378"/>
        <dbReference type="ChEBI" id="CHEBI:30616"/>
        <dbReference type="ChEBI" id="CHEBI:47013"/>
        <dbReference type="ChEBI" id="CHEBI:78346"/>
        <dbReference type="ChEBI" id="CHEBI:456216"/>
        <dbReference type="EC" id="2.7.1.15"/>
    </reaction>
</comment>
<feature type="binding site" evidence="9">
    <location>
        <begin position="242"/>
        <end position="243"/>
    </location>
    <ligand>
        <name>ATP</name>
        <dbReference type="ChEBI" id="CHEBI:30616"/>
    </ligand>
</feature>
<dbReference type="GO" id="GO:0004747">
    <property type="term" value="F:ribokinase activity"/>
    <property type="evidence" value="ECO:0007669"/>
    <property type="project" value="UniProtKB-EC"/>
</dbReference>
<dbReference type="RefSeq" id="WP_178709114.1">
    <property type="nucleotide sequence ID" value="NZ_BAABXP010000001.1"/>
</dbReference>
<evidence type="ECO:0000256" key="4">
    <source>
        <dbReference type="ARBA" id="ARBA00022777"/>
    </source>
</evidence>
<feature type="binding site" evidence="9">
    <location>
        <position position="239"/>
    </location>
    <ligand>
        <name>K(+)</name>
        <dbReference type="ChEBI" id="CHEBI:29103"/>
    </ligand>
</feature>
<feature type="binding site" evidence="9">
    <location>
        <begin position="211"/>
        <end position="216"/>
    </location>
    <ligand>
        <name>ATP</name>
        <dbReference type="ChEBI" id="CHEBI:30616"/>
    </ligand>
</feature>
<gene>
    <name evidence="9" type="primary">rbsK</name>
    <name evidence="11" type="ORF">ABID24_002072</name>
</gene>
<keyword evidence="3 9" id="KW-0547">Nucleotide-binding</keyword>
<reference evidence="11 12" key="1">
    <citation type="submission" date="2024-06" db="EMBL/GenBank/DDBJ databases">
        <title>Genomic Encyclopedia of Type Strains, Phase IV (KMG-IV): sequencing the most valuable type-strain genomes for metagenomic binning, comparative biology and taxonomic classification.</title>
        <authorList>
            <person name="Goeker M."/>
        </authorList>
    </citation>
    <scope>NUCLEOTIDE SEQUENCE [LARGE SCALE GENOMIC DNA]</scope>
    <source>
        <strain evidence="11 12">DSM 29492</strain>
    </source>
</reference>
<feature type="domain" description="Carbohydrate kinase PfkB" evidence="10">
    <location>
        <begin position="3"/>
        <end position="284"/>
    </location>
</feature>
<evidence type="ECO:0000259" key="10">
    <source>
        <dbReference type="Pfam" id="PF00294"/>
    </source>
</evidence>
<evidence type="ECO:0000313" key="12">
    <source>
        <dbReference type="Proteomes" id="UP001549106"/>
    </source>
</evidence>
<feature type="binding site" evidence="9">
    <location>
        <position position="136"/>
    </location>
    <ligand>
        <name>substrate</name>
    </ligand>
</feature>
<keyword evidence="8 9" id="KW-0119">Carbohydrate metabolism</keyword>
<comment type="cofactor">
    <cofactor evidence="9">
        <name>Mg(2+)</name>
        <dbReference type="ChEBI" id="CHEBI:18420"/>
    </cofactor>
    <text evidence="9">Requires a divalent cation, most likely magnesium in vivo, as an electrophilic catalyst to aid phosphoryl group transfer. It is the chelate of the metal and the nucleotide that is the actual substrate.</text>
</comment>
<keyword evidence="4 9" id="KW-0418">Kinase</keyword>
<evidence type="ECO:0000256" key="5">
    <source>
        <dbReference type="ARBA" id="ARBA00022840"/>
    </source>
</evidence>
<comment type="subunit">
    <text evidence="9">Homodimer.</text>
</comment>
<keyword evidence="5 9" id="KW-0067">ATP-binding</keyword>
<dbReference type="InterPro" id="IPR029056">
    <property type="entry name" value="Ribokinase-like"/>
</dbReference>
<evidence type="ECO:0000256" key="6">
    <source>
        <dbReference type="ARBA" id="ARBA00022842"/>
    </source>
</evidence>
<dbReference type="CDD" id="cd01174">
    <property type="entry name" value="ribokinase"/>
    <property type="match status" value="1"/>
</dbReference>
<keyword evidence="7 9" id="KW-0630">Potassium</keyword>
<accession>A0ABV2M2X8</accession>
<dbReference type="Proteomes" id="UP001549106">
    <property type="component" value="Unassembled WGS sequence"/>
</dbReference>
<proteinExistence type="inferred from homology"/>
<feature type="binding site" evidence="9">
    <location>
        <begin position="10"/>
        <end position="12"/>
    </location>
    <ligand>
        <name>substrate</name>
    </ligand>
</feature>
<comment type="subcellular location">
    <subcellularLocation>
        <location evidence="9">Cytoplasm</location>
    </subcellularLocation>
</comment>
<dbReference type="PANTHER" id="PTHR10584:SF166">
    <property type="entry name" value="RIBOKINASE"/>
    <property type="match status" value="1"/>
</dbReference>
<feature type="active site" description="Proton acceptor" evidence="9">
    <location>
        <position position="243"/>
    </location>
</feature>
<comment type="function">
    <text evidence="9">Catalyzes the phosphorylation of ribose at O-5 in a reaction requiring ATP and magnesium. The resulting D-ribose-5-phosphate can then be used either for sythesis of nucleotides, histidine, and tryptophan, or as a component of the pentose phosphate pathway.</text>
</comment>
<keyword evidence="1 9" id="KW-0808">Transferase</keyword>
<dbReference type="EC" id="2.7.1.15" evidence="9"/>
<evidence type="ECO:0000256" key="3">
    <source>
        <dbReference type="ARBA" id="ARBA00022741"/>
    </source>
</evidence>
<evidence type="ECO:0000313" key="11">
    <source>
        <dbReference type="EMBL" id="MET3750819.1"/>
    </source>
</evidence>
<dbReference type="SUPFAM" id="SSF53613">
    <property type="entry name" value="Ribokinase-like"/>
    <property type="match status" value="1"/>
</dbReference>
<dbReference type="Gene3D" id="3.40.1190.20">
    <property type="match status" value="1"/>
</dbReference>
<keyword evidence="6 9" id="KW-0460">Magnesium</keyword>
<keyword evidence="12" id="KW-1185">Reference proteome</keyword>
<dbReference type="PANTHER" id="PTHR10584">
    <property type="entry name" value="SUGAR KINASE"/>
    <property type="match status" value="1"/>
</dbReference>
<name>A0ABV2M2X8_9FIRM</name>
<comment type="activity regulation">
    <text evidence="9">Activated by a monovalent cation that binds near, but not in, the active site. The most likely occupant of the site in vivo is potassium. Ion binding induces a conformational change that may alter substrate affinity.</text>
</comment>
<organism evidence="11 12">
    <name type="scientific">Blautia caecimuris</name>
    <dbReference type="NCBI Taxonomy" id="1796615"/>
    <lineage>
        <taxon>Bacteria</taxon>
        <taxon>Bacillati</taxon>
        <taxon>Bacillota</taxon>
        <taxon>Clostridia</taxon>
        <taxon>Lachnospirales</taxon>
        <taxon>Lachnospiraceae</taxon>
        <taxon>Blautia</taxon>
    </lineage>
</organism>
<feature type="binding site" evidence="9">
    <location>
        <position position="243"/>
    </location>
    <ligand>
        <name>substrate</name>
    </ligand>
</feature>
<keyword evidence="9" id="KW-0963">Cytoplasm</keyword>
<keyword evidence="2 9" id="KW-0479">Metal-binding</keyword>
<comment type="caution">
    <text evidence="9">Lacks conserved residue(s) required for the propagation of feature annotation.</text>
</comment>
<dbReference type="PRINTS" id="PR00990">
    <property type="entry name" value="RIBOKINASE"/>
</dbReference>